<dbReference type="Gene3D" id="2.30.30.490">
    <property type="match status" value="1"/>
</dbReference>
<proteinExistence type="predicted"/>
<evidence type="ECO:0000313" key="5">
    <source>
        <dbReference type="EMBL" id="OMJ84540.1"/>
    </source>
</evidence>
<keyword evidence="2" id="KW-0863">Zinc-finger</keyword>
<name>A0A1R2C6D2_9CILI</name>
<gene>
    <name evidence="5" type="ORF">SteCoe_14347</name>
</gene>
<dbReference type="SMART" id="SM00249">
    <property type="entry name" value="PHD"/>
    <property type="match status" value="1"/>
</dbReference>
<reference evidence="5 6" key="1">
    <citation type="submission" date="2016-11" db="EMBL/GenBank/DDBJ databases">
        <title>The macronuclear genome of Stentor coeruleus: a giant cell with tiny introns.</title>
        <authorList>
            <person name="Slabodnick M."/>
            <person name="Ruby J.G."/>
            <person name="Reiff S.B."/>
            <person name="Swart E.C."/>
            <person name="Gosai S."/>
            <person name="Prabakaran S."/>
            <person name="Witkowska E."/>
            <person name="Larue G.E."/>
            <person name="Fisher S."/>
            <person name="Freeman R.M."/>
            <person name="Gunawardena J."/>
            <person name="Chu W."/>
            <person name="Stover N.A."/>
            <person name="Gregory B.D."/>
            <person name="Nowacki M."/>
            <person name="Derisi J."/>
            <person name="Roy S.W."/>
            <person name="Marshall W.F."/>
            <person name="Sood P."/>
        </authorList>
    </citation>
    <scope>NUCLEOTIDE SEQUENCE [LARGE SCALE GENOMIC DNA]</scope>
    <source>
        <strain evidence="5">WM001</strain>
    </source>
</reference>
<dbReference type="SUPFAM" id="SSF57903">
    <property type="entry name" value="FYVE/PHD zinc finger"/>
    <property type="match status" value="1"/>
</dbReference>
<keyword evidence="1" id="KW-0479">Metal-binding</keyword>
<dbReference type="PANTHER" id="PTHR46364">
    <property type="entry name" value="OS08G0421900 PROTEIN"/>
    <property type="match status" value="1"/>
</dbReference>
<dbReference type="EMBL" id="MPUH01000266">
    <property type="protein sequence ID" value="OMJ84540.1"/>
    <property type="molecule type" value="Genomic_DNA"/>
</dbReference>
<dbReference type="GO" id="GO:0003682">
    <property type="term" value="F:chromatin binding"/>
    <property type="evidence" value="ECO:0007669"/>
    <property type="project" value="InterPro"/>
</dbReference>
<dbReference type="Proteomes" id="UP000187209">
    <property type="component" value="Unassembled WGS sequence"/>
</dbReference>
<evidence type="ECO:0000313" key="6">
    <source>
        <dbReference type="Proteomes" id="UP000187209"/>
    </source>
</evidence>
<dbReference type="PROSITE" id="PS51038">
    <property type="entry name" value="BAH"/>
    <property type="match status" value="1"/>
</dbReference>
<dbReference type="SMART" id="SM00439">
    <property type="entry name" value="BAH"/>
    <property type="match status" value="1"/>
</dbReference>
<dbReference type="InterPro" id="IPR001965">
    <property type="entry name" value="Znf_PHD"/>
</dbReference>
<sequence length="187" mass="21793">MSISMIRKKIEYKKVIINSETYRVGDSVKINERKDDCLYAEILSFWQDGLKPDAYAKVRWYFKPSEIFEEIPDFISAAELMTSNVEQNITVQSIYDRVTVLNLSDYHENDLVDDNIMFSRSLYDPRLKVLRPPLSQWKRVCVCESILNPDEVYVGCDGCFGFFHPECVIAPDDKEYICDKCSKAQKN</sequence>
<accession>A0A1R2C6D2</accession>
<dbReference type="AlphaFoldDB" id="A0A1R2C6D2"/>
<protein>
    <recommendedName>
        <fullName evidence="4">BAH domain-containing protein</fullName>
    </recommendedName>
</protein>
<evidence type="ECO:0000256" key="1">
    <source>
        <dbReference type="ARBA" id="ARBA00022723"/>
    </source>
</evidence>
<dbReference type="Gene3D" id="3.30.40.10">
    <property type="entry name" value="Zinc/RING finger domain, C3HC4 (zinc finger)"/>
    <property type="match status" value="1"/>
</dbReference>
<dbReference type="InterPro" id="IPR013083">
    <property type="entry name" value="Znf_RING/FYVE/PHD"/>
</dbReference>
<dbReference type="InterPro" id="IPR019786">
    <property type="entry name" value="Zinc_finger_PHD-type_CS"/>
</dbReference>
<dbReference type="PROSITE" id="PS01359">
    <property type="entry name" value="ZF_PHD_1"/>
    <property type="match status" value="1"/>
</dbReference>
<evidence type="ECO:0000256" key="2">
    <source>
        <dbReference type="ARBA" id="ARBA00022771"/>
    </source>
</evidence>
<dbReference type="InterPro" id="IPR001025">
    <property type="entry name" value="BAH_dom"/>
</dbReference>
<keyword evidence="6" id="KW-1185">Reference proteome</keyword>
<evidence type="ECO:0000259" key="4">
    <source>
        <dbReference type="PROSITE" id="PS51038"/>
    </source>
</evidence>
<dbReference type="InterPro" id="IPR011011">
    <property type="entry name" value="Znf_FYVE_PHD"/>
</dbReference>
<dbReference type="CDD" id="cd04370">
    <property type="entry name" value="BAH"/>
    <property type="match status" value="1"/>
</dbReference>
<evidence type="ECO:0000256" key="3">
    <source>
        <dbReference type="ARBA" id="ARBA00022833"/>
    </source>
</evidence>
<organism evidence="5 6">
    <name type="scientific">Stentor coeruleus</name>
    <dbReference type="NCBI Taxonomy" id="5963"/>
    <lineage>
        <taxon>Eukaryota</taxon>
        <taxon>Sar</taxon>
        <taxon>Alveolata</taxon>
        <taxon>Ciliophora</taxon>
        <taxon>Postciliodesmatophora</taxon>
        <taxon>Heterotrichea</taxon>
        <taxon>Heterotrichida</taxon>
        <taxon>Stentoridae</taxon>
        <taxon>Stentor</taxon>
    </lineage>
</organism>
<keyword evidence="3" id="KW-0862">Zinc</keyword>
<feature type="domain" description="BAH" evidence="4">
    <location>
        <begin position="20"/>
        <end position="134"/>
    </location>
</feature>
<dbReference type="OrthoDB" id="283158at2759"/>
<dbReference type="Pfam" id="PF01426">
    <property type="entry name" value="BAH"/>
    <property type="match status" value="1"/>
</dbReference>
<dbReference type="InterPro" id="IPR043151">
    <property type="entry name" value="BAH_sf"/>
</dbReference>
<dbReference type="GO" id="GO:0008270">
    <property type="term" value="F:zinc ion binding"/>
    <property type="evidence" value="ECO:0007669"/>
    <property type="project" value="UniProtKB-KW"/>
</dbReference>
<comment type="caution">
    <text evidence="5">The sequence shown here is derived from an EMBL/GenBank/DDBJ whole genome shotgun (WGS) entry which is preliminary data.</text>
</comment>